<evidence type="ECO:0000256" key="3">
    <source>
        <dbReference type="ARBA" id="ARBA00022741"/>
    </source>
</evidence>
<dbReference type="EMBL" id="CCMZ01000007">
    <property type="protein sequence ID" value="CDX14153.1"/>
    <property type="molecule type" value="Genomic_DNA"/>
</dbReference>
<dbReference type="CDD" id="cd03224">
    <property type="entry name" value="ABC_TM1139_LivF_branched"/>
    <property type="match status" value="1"/>
</dbReference>
<dbReference type="AlphaFoldDB" id="A0A090DJV0"/>
<dbReference type="GO" id="GO:0015807">
    <property type="term" value="P:L-amino acid transport"/>
    <property type="evidence" value="ECO:0007669"/>
    <property type="project" value="TreeGrafter"/>
</dbReference>
<dbReference type="GO" id="GO:0005524">
    <property type="term" value="F:ATP binding"/>
    <property type="evidence" value="ECO:0007669"/>
    <property type="project" value="UniProtKB-KW"/>
</dbReference>
<dbReference type="Pfam" id="PF00005">
    <property type="entry name" value="ABC_tran"/>
    <property type="match status" value="1"/>
</dbReference>
<evidence type="ECO:0000259" key="6">
    <source>
        <dbReference type="PROSITE" id="PS50893"/>
    </source>
</evidence>
<dbReference type="InterPro" id="IPR017871">
    <property type="entry name" value="ABC_transporter-like_CS"/>
</dbReference>
<dbReference type="PROSITE" id="PS00211">
    <property type="entry name" value="ABC_TRANSPORTER_1"/>
    <property type="match status" value="1"/>
</dbReference>
<dbReference type="InterPro" id="IPR003439">
    <property type="entry name" value="ABC_transporter-like_ATP-bd"/>
</dbReference>
<keyword evidence="2" id="KW-0813">Transport</keyword>
<evidence type="ECO:0000256" key="1">
    <source>
        <dbReference type="ARBA" id="ARBA00005417"/>
    </source>
</evidence>
<proteinExistence type="inferred from homology"/>
<dbReference type="Proteomes" id="UP000045285">
    <property type="component" value="Unassembled WGS sequence"/>
</dbReference>
<dbReference type="InterPro" id="IPR027417">
    <property type="entry name" value="P-loop_NTPase"/>
</dbReference>
<dbReference type="PANTHER" id="PTHR43820:SF4">
    <property type="entry name" value="HIGH-AFFINITY BRANCHED-CHAIN AMINO ACID TRANSPORT ATP-BINDING PROTEIN LIVF"/>
    <property type="match status" value="1"/>
</dbReference>
<evidence type="ECO:0000313" key="8">
    <source>
        <dbReference type="Proteomes" id="UP000045285"/>
    </source>
</evidence>
<keyword evidence="5" id="KW-0029">Amino-acid transport</keyword>
<name>A0A090DJV0_MESPL</name>
<gene>
    <name evidence="7" type="primary">livF</name>
    <name evidence="7" type="ORF">MPL3356_150233</name>
</gene>
<evidence type="ECO:0000256" key="5">
    <source>
        <dbReference type="ARBA" id="ARBA00022970"/>
    </source>
</evidence>
<keyword evidence="3" id="KW-0547">Nucleotide-binding</keyword>
<dbReference type="GO" id="GO:0015658">
    <property type="term" value="F:branched-chain amino acid transmembrane transporter activity"/>
    <property type="evidence" value="ECO:0007669"/>
    <property type="project" value="TreeGrafter"/>
</dbReference>
<reference evidence="8" key="1">
    <citation type="submission" date="2014-08" db="EMBL/GenBank/DDBJ databases">
        <authorList>
            <person name="Moulin L."/>
        </authorList>
    </citation>
    <scope>NUCLEOTIDE SEQUENCE [LARGE SCALE GENOMIC DNA]</scope>
</reference>
<dbReference type="SUPFAM" id="SSF52540">
    <property type="entry name" value="P-loop containing nucleoside triphosphate hydrolases"/>
    <property type="match status" value="1"/>
</dbReference>
<dbReference type="InterPro" id="IPR003593">
    <property type="entry name" value="AAA+_ATPase"/>
</dbReference>
<comment type="similarity">
    <text evidence="1">Belongs to the ABC transporter superfamily.</text>
</comment>
<dbReference type="InterPro" id="IPR052156">
    <property type="entry name" value="BCAA_Transport_ATP-bd_LivF"/>
</dbReference>
<keyword evidence="8" id="KW-1185">Reference proteome</keyword>
<dbReference type="SMART" id="SM00382">
    <property type="entry name" value="AAA"/>
    <property type="match status" value="1"/>
</dbReference>
<sequence length="240" mass="25746">MANRLLEISDLEVAYGDVGALWGVSLHVDPGTIVALVGANGAGKTTLLRTVSGLLKPKAGDIRLWGQSITGKVPQEIARLGIAHVPEGRGLFRQMTVLENLELGAFQPKARPRTKELLEKAYTLFPRLKERAHQKAGSLSGGEQQMLAIARATMSEPSLLILDEPSLGLSPLVVQQMFALIQALHGQGVTILLVEQNIHQALKVADYAFVLKTGSLAMQGTGAELIADPEIQKAYMGVLE</sequence>
<keyword evidence="4 7" id="KW-0067">ATP-binding</keyword>
<protein>
    <submittedName>
        <fullName evidence="7">Leucine/isoleucine/valine transporter subunit ATP-binding component of ABC superfamily</fullName>
    </submittedName>
</protein>
<dbReference type="STRING" id="69974.MPLDJ20_20328"/>
<evidence type="ECO:0000256" key="4">
    <source>
        <dbReference type="ARBA" id="ARBA00022840"/>
    </source>
</evidence>
<dbReference type="GO" id="GO:0016887">
    <property type="term" value="F:ATP hydrolysis activity"/>
    <property type="evidence" value="ECO:0007669"/>
    <property type="project" value="InterPro"/>
</dbReference>
<dbReference type="PANTHER" id="PTHR43820">
    <property type="entry name" value="HIGH-AFFINITY BRANCHED-CHAIN AMINO ACID TRANSPORT ATP-BINDING PROTEIN LIVF"/>
    <property type="match status" value="1"/>
</dbReference>
<accession>A0A090DJV0</accession>
<evidence type="ECO:0000256" key="2">
    <source>
        <dbReference type="ARBA" id="ARBA00022448"/>
    </source>
</evidence>
<evidence type="ECO:0000313" key="7">
    <source>
        <dbReference type="EMBL" id="CDX14153.1"/>
    </source>
</evidence>
<feature type="domain" description="ABC transporter" evidence="6">
    <location>
        <begin position="6"/>
        <end position="238"/>
    </location>
</feature>
<dbReference type="PROSITE" id="PS50893">
    <property type="entry name" value="ABC_TRANSPORTER_2"/>
    <property type="match status" value="1"/>
</dbReference>
<organism evidence="7 8">
    <name type="scientific">Mesorhizobium plurifarium</name>
    <dbReference type="NCBI Taxonomy" id="69974"/>
    <lineage>
        <taxon>Bacteria</taxon>
        <taxon>Pseudomonadati</taxon>
        <taxon>Pseudomonadota</taxon>
        <taxon>Alphaproteobacteria</taxon>
        <taxon>Hyphomicrobiales</taxon>
        <taxon>Phyllobacteriaceae</taxon>
        <taxon>Mesorhizobium</taxon>
    </lineage>
</organism>
<dbReference type="Gene3D" id="3.40.50.300">
    <property type="entry name" value="P-loop containing nucleotide triphosphate hydrolases"/>
    <property type="match status" value="1"/>
</dbReference>